<dbReference type="HOGENOM" id="CLU_789281_0_0_9"/>
<name>H3NIE5_9LACT</name>
<evidence type="ECO:0000313" key="2">
    <source>
        <dbReference type="EMBL" id="EHR37455.1"/>
    </source>
</evidence>
<organism evidence="2 3">
    <name type="scientific">Facklamia languida CCUG 37842</name>
    <dbReference type="NCBI Taxonomy" id="883113"/>
    <lineage>
        <taxon>Bacteria</taxon>
        <taxon>Bacillati</taxon>
        <taxon>Bacillota</taxon>
        <taxon>Bacilli</taxon>
        <taxon>Lactobacillales</taxon>
        <taxon>Aerococcaceae</taxon>
        <taxon>Facklamia</taxon>
    </lineage>
</organism>
<evidence type="ECO:0000313" key="3">
    <source>
        <dbReference type="Proteomes" id="UP000006190"/>
    </source>
</evidence>
<protein>
    <recommendedName>
        <fullName evidence="1">DUF4767 domain-containing protein</fullName>
    </recommendedName>
</protein>
<dbReference type="InterPro" id="IPR031927">
    <property type="entry name" value="DUF4767"/>
</dbReference>
<dbReference type="RefSeq" id="WP_006308661.1">
    <property type="nucleotide sequence ID" value="NZ_JH601133.1"/>
</dbReference>
<dbReference type="AlphaFoldDB" id="H3NIE5"/>
<feature type="domain" description="DUF4767" evidence="1">
    <location>
        <begin position="219"/>
        <end position="348"/>
    </location>
</feature>
<reference evidence="2 3" key="1">
    <citation type="submission" date="2012-01" db="EMBL/GenBank/DDBJ databases">
        <title>The Genome Sequence of Facklamia languida CCUG 37842.</title>
        <authorList>
            <consortium name="The Broad Institute Genome Sequencing Platform"/>
            <person name="Earl A."/>
            <person name="Ward D."/>
            <person name="Feldgarden M."/>
            <person name="Gevers D."/>
            <person name="Huys G."/>
            <person name="Young S.K."/>
            <person name="Zeng Q."/>
            <person name="Gargeya S."/>
            <person name="Fitzgerald M."/>
            <person name="Haas B."/>
            <person name="Abouelleil A."/>
            <person name="Alvarado L."/>
            <person name="Arachchi H.M."/>
            <person name="Berlin A."/>
            <person name="Chapman S.B."/>
            <person name="Gearin G."/>
            <person name="Goldberg J."/>
            <person name="Griggs A."/>
            <person name="Gujja S."/>
            <person name="Hansen M."/>
            <person name="Heiman D."/>
            <person name="Howarth C."/>
            <person name="Larimer J."/>
            <person name="Lui A."/>
            <person name="MacDonald P.J.P."/>
            <person name="McCowen C."/>
            <person name="Montmayeur A."/>
            <person name="Murphy C."/>
            <person name="Neiman D."/>
            <person name="Pearson M."/>
            <person name="Priest M."/>
            <person name="Roberts A."/>
            <person name="Saif S."/>
            <person name="Shea T."/>
            <person name="Sisk P."/>
            <person name="Stolte C."/>
            <person name="Sykes S."/>
            <person name="Wortman J."/>
            <person name="Nusbaum C."/>
            <person name="Birren B."/>
        </authorList>
    </citation>
    <scope>NUCLEOTIDE SEQUENCE [LARGE SCALE GENOMIC DNA]</scope>
    <source>
        <strain evidence="2 3">CCUG 37842</strain>
    </source>
</reference>
<evidence type="ECO:0000259" key="1">
    <source>
        <dbReference type="Pfam" id="PF15983"/>
    </source>
</evidence>
<gene>
    <name evidence="2" type="ORF">HMPREF9708_00634</name>
</gene>
<dbReference type="Proteomes" id="UP000006190">
    <property type="component" value="Unassembled WGS sequence"/>
</dbReference>
<proteinExistence type="predicted"/>
<accession>H3NIE5</accession>
<dbReference type="PATRIC" id="fig|883113.3.peg.635"/>
<dbReference type="EMBL" id="AGEG01000006">
    <property type="protein sequence ID" value="EHR37455.1"/>
    <property type="molecule type" value="Genomic_DNA"/>
</dbReference>
<dbReference type="STRING" id="883113.HMPREF9708_00634"/>
<dbReference type="Pfam" id="PF15983">
    <property type="entry name" value="DUF4767"/>
    <property type="match status" value="1"/>
</dbReference>
<dbReference type="OrthoDB" id="2149782at2"/>
<sequence length="351" mass="39817">MTKLMLLWSLLTMQAVPLADQEGLPDYYQPVIGSYETFHQQFQEPLEEEEPFVDAREIDRVRKGDLRYALYDLDDNEIPELLIADQEVFRILTFKEGEVINLAGYRQEAPLVDQVSLQIYQEGQVLIDQHYSEEADQIGLYQMNAQGDQLDRVLGLAYDADQVDSVGQDMETKAPMTLKEFQDEVADQAGDPLDLADLDWYPIEVQDPQALKDRELEDWTTAQDEALADLITNWSSKLGQSYQAATPANNVPFYGPGVPQENFDLVLEGQVRSASYRGQAHEGDLRILAVYTDLRDTHNPDPQRHLYLFVLDQGEPGVLVTTKGPNDQGLLTFQPAEDPDLQQGFKAIYQK</sequence>
<keyword evidence="3" id="KW-1185">Reference proteome</keyword>
<comment type="caution">
    <text evidence="2">The sequence shown here is derived from an EMBL/GenBank/DDBJ whole genome shotgun (WGS) entry which is preliminary data.</text>
</comment>